<evidence type="ECO:0000256" key="2">
    <source>
        <dbReference type="ARBA" id="ARBA00022490"/>
    </source>
</evidence>
<dbReference type="GO" id="GO:0051321">
    <property type="term" value="P:meiotic cell cycle"/>
    <property type="evidence" value="ECO:0007669"/>
    <property type="project" value="TreeGrafter"/>
</dbReference>
<dbReference type="AlphaFoldDB" id="A0A0J0XZY0"/>
<dbReference type="Pfam" id="PF17681">
    <property type="entry name" value="GCP_N_terminal"/>
    <property type="match status" value="1"/>
</dbReference>
<dbReference type="PANTHER" id="PTHR19302:SF13">
    <property type="entry name" value="GAMMA-TUBULIN COMPLEX COMPONENT 2"/>
    <property type="match status" value="1"/>
</dbReference>
<dbReference type="GO" id="GO:0043015">
    <property type="term" value="F:gamma-tubulin binding"/>
    <property type="evidence" value="ECO:0007669"/>
    <property type="project" value="InterPro"/>
</dbReference>
<keyword evidence="3 5" id="KW-0493">Microtubule</keyword>
<keyword evidence="2 5" id="KW-0963">Cytoplasm</keyword>
<dbReference type="GO" id="GO:0044732">
    <property type="term" value="C:mitotic spindle pole body"/>
    <property type="evidence" value="ECO:0007669"/>
    <property type="project" value="TreeGrafter"/>
</dbReference>
<feature type="domain" description="Gamma tubulin complex component C-terminal" evidence="7">
    <location>
        <begin position="560"/>
        <end position="892"/>
    </location>
</feature>
<evidence type="ECO:0000256" key="5">
    <source>
        <dbReference type="RuleBase" id="RU363050"/>
    </source>
</evidence>
<keyword evidence="4 5" id="KW-0206">Cytoskeleton</keyword>
<dbReference type="GeneID" id="28985664"/>
<evidence type="ECO:0000256" key="6">
    <source>
        <dbReference type="SAM" id="MobiDB-lite"/>
    </source>
</evidence>
<gene>
    <name evidence="9" type="ORF">CC85DRAFT_298759</name>
</gene>
<feature type="compositionally biased region" description="Basic and acidic residues" evidence="6">
    <location>
        <begin position="62"/>
        <end position="91"/>
    </location>
</feature>
<sequence>MSSITPFTPRPSRNRNHLGLSRAEEKRVTGTLASVRRVGTAAIREELQDTPDAAAMALAEARISEREQRDRPDSRRSERPSSRFNLDRDTRPSSSASRHREPPRGGEGLGRERERKHESERDRERDPRERRDVRRERVIDVEIRHVERESPAPGSPAQPRRLLDGVPLPVQEAWVCEDFMYLLQGVEGSLITYAEGYDPLDAEQRLKGARWRVDPSLDPSLLSLVNRLLPLATFFTSVEASIELRNSPEFGMVSHALGSGIRGMLKEYRVLTAQLESLFNSSSTFTLQTLYFHLHPTLHTMSLLSSLCLALETEETAGESESDDDDDFGGMADQLGLGGEGLKGLMKNLKAQEAGGLIGGGGLVVGGEVLGIICEREATMSGDPTATTLHSQLLLHASQPYVRMLLRWITTGYLSDPFDEFMVKESGHITKGVLESDYTDEYWERRYTLRDGSSLAAPKAGGGKAPSLTTAVPAPRTGTNRLPGGACIPAFLQPWKHKILLAGKYLNVMRECGIDVKREATADSDEPVVMNEAKFSRRIEDAYIHANQSLLKLLVEEQELIPHLRSLKHYFFADQSDFLTNFLDLARADLTRKPAKSVSIVKLQSLLDLAVRNPASSSSNDPYKDNLKVTMASQGLYDWLLKIVSHQGTTSEGDLDFGTGLDFDKPEAALMGIDAVAFDYSVKFPLSLVISRKAVTRYQLIFRFLVHLHHLESGLSEMWLEQKGELWRSSTGNADMETWKVRVCALRARMLVFVRQMLAYATAEVLESNWRALEAKLAHVSTVDQLMRDHVDFLDTCLKQCMLTNSKLLGVYAKLMRTIAAFVSYQDNFSRALTSFRDDPLTESDAYKSQSRWTILEKFEINFNHNAHLHLDAVTHNAGSENVSLLALVTRLHQTTKRM</sequence>
<dbReference type="GO" id="GO:0000278">
    <property type="term" value="P:mitotic cell cycle"/>
    <property type="evidence" value="ECO:0007669"/>
    <property type="project" value="TreeGrafter"/>
</dbReference>
<evidence type="ECO:0000313" key="9">
    <source>
        <dbReference type="EMBL" id="KLT46576.1"/>
    </source>
</evidence>
<name>A0A0J0XZY0_9TREE</name>
<comment type="similarity">
    <text evidence="1 5">Belongs to the TUBGCP family.</text>
</comment>
<evidence type="ECO:0000256" key="4">
    <source>
        <dbReference type="ARBA" id="ARBA00023212"/>
    </source>
</evidence>
<dbReference type="GO" id="GO:0031122">
    <property type="term" value="P:cytoplasmic microtubule organization"/>
    <property type="evidence" value="ECO:0007669"/>
    <property type="project" value="TreeGrafter"/>
</dbReference>
<feature type="region of interest" description="Disordered" evidence="6">
    <location>
        <begin position="1"/>
        <end position="30"/>
    </location>
</feature>
<feature type="region of interest" description="Disordered" evidence="6">
    <location>
        <begin position="454"/>
        <end position="475"/>
    </location>
</feature>
<dbReference type="GO" id="GO:0005874">
    <property type="term" value="C:microtubule"/>
    <property type="evidence" value="ECO:0007669"/>
    <property type="project" value="UniProtKB-KW"/>
</dbReference>
<proteinExistence type="inferred from homology"/>
<dbReference type="STRING" id="879819.A0A0J0XZY0"/>
<dbReference type="InterPro" id="IPR007259">
    <property type="entry name" value="GCP"/>
</dbReference>
<organism evidence="9 10">
    <name type="scientific">Cutaneotrichosporon oleaginosum</name>
    <dbReference type="NCBI Taxonomy" id="879819"/>
    <lineage>
        <taxon>Eukaryota</taxon>
        <taxon>Fungi</taxon>
        <taxon>Dikarya</taxon>
        <taxon>Basidiomycota</taxon>
        <taxon>Agaricomycotina</taxon>
        <taxon>Tremellomycetes</taxon>
        <taxon>Trichosporonales</taxon>
        <taxon>Trichosporonaceae</taxon>
        <taxon>Cutaneotrichosporon</taxon>
    </lineage>
</organism>
<dbReference type="GO" id="GO:0051225">
    <property type="term" value="P:spindle assembly"/>
    <property type="evidence" value="ECO:0007669"/>
    <property type="project" value="TreeGrafter"/>
</dbReference>
<dbReference type="GO" id="GO:0007020">
    <property type="term" value="P:microtubule nucleation"/>
    <property type="evidence" value="ECO:0007669"/>
    <property type="project" value="InterPro"/>
</dbReference>
<feature type="compositionally biased region" description="Basic and acidic residues" evidence="6">
    <location>
        <begin position="98"/>
        <end position="131"/>
    </location>
</feature>
<feature type="domain" description="Gamma tubulin complex component protein N-terminal" evidence="8">
    <location>
        <begin position="178"/>
        <end position="557"/>
    </location>
</feature>
<keyword evidence="10" id="KW-1185">Reference proteome</keyword>
<dbReference type="InterPro" id="IPR040457">
    <property type="entry name" value="GCP_C"/>
</dbReference>
<evidence type="ECO:0000313" key="10">
    <source>
        <dbReference type="Proteomes" id="UP000053611"/>
    </source>
</evidence>
<accession>A0A0J0XZY0</accession>
<dbReference type="InterPro" id="IPR042241">
    <property type="entry name" value="GCP_C_sf"/>
</dbReference>
<dbReference type="RefSeq" id="XP_018283067.1">
    <property type="nucleotide sequence ID" value="XM_018425061.1"/>
</dbReference>
<evidence type="ECO:0000259" key="8">
    <source>
        <dbReference type="Pfam" id="PF17681"/>
    </source>
</evidence>
<dbReference type="GO" id="GO:0000922">
    <property type="term" value="C:spindle pole"/>
    <property type="evidence" value="ECO:0007669"/>
    <property type="project" value="InterPro"/>
</dbReference>
<dbReference type="Pfam" id="PF04130">
    <property type="entry name" value="GCP_C_terminal"/>
    <property type="match status" value="1"/>
</dbReference>
<dbReference type="InterPro" id="IPR041470">
    <property type="entry name" value="GCP_N"/>
</dbReference>
<dbReference type="EMBL" id="KQ087177">
    <property type="protein sequence ID" value="KLT46576.1"/>
    <property type="molecule type" value="Genomic_DNA"/>
</dbReference>
<comment type="subcellular location">
    <subcellularLocation>
        <location evidence="5">Cytoplasm</location>
        <location evidence="5">Cytoskeleton</location>
        <location evidence="5">Microtubule organizing center</location>
    </subcellularLocation>
</comment>
<protein>
    <recommendedName>
        <fullName evidence="5">Spindle pole body component</fullName>
    </recommendedName>
</protein>
<dbReference type="PANTHER" id="PTHR19302">
    <property type="entry name" value="GAMMA TUBULIN COMPLEX PROTEIN"/>
    <property type="match status" value="1"/>
</dbReference>
<dbReference type="Gene3D" id="1.20.120.1900">
    <property type="entry name" value="Gamma-tubulin complex, C-terminal domain"/>
    <property type="match status" value="1"/>
</dbReference>
<dbReference type="OrthoDB" id="2192946at2759"/>
<evidence type="ECO:0000259" key="7">
    <source>
        <dbReference type="Pfam" id="PF04130"/>
    </source>
</evidence>
<dbReference type="GO" id="GO:0051011">
    <property type="term" value="F:microtubule minus-end binding"/>
    <property type="evidence" value="ECO:0007669"/>
    <property type="project" value="TreeGrafter"/>
</dbReference>
<reference evidence="9 10" key="1">
    <citation type="submission" date="2015-03" db="EMBL/GenBank/DDBJ databases">
        <title>Genomics and transcriptomics of the oil-accumulating basidiomycete yeast T. oleaginosus allow insights into substrate utilization and the diverse evolutionary trajectories of mating systems in fungi.</title>
        <authorList>
            <consortium name="DOE Joint Genome Institute"/>
            <person name="Kourist R."/>
            <person name="Kracht O."/>
            <person name="Bracharz F."/>
            <person name="Lipzen A."/>
            <person name="Nolan M."/>
            <person name="Ohm R."/>
            <person name="Grigoriev I."/>
            <person name="Sun S."/>
            <person name="Heitman J."/>
            <person name="Bruck T."/>
            <person name="Nowrousian M."/>
        </authorList>
    </citation>
    <scope>NUCLEOTIDE SEQUENCE [LARGE SCALE GENOMIC DNA]</scope>
    <source>
        <strain evidence="9 10">IBC0246</strain>
    </source>
</reference>
<dbReference type="GO" id="GO:0000930">
    <property type="term" value="C:gamma-tubulin complex"/>
    <property type="evidence" value="ECO:0007669"/>
    <property type="project" value="TreeGrafter"/>
</dbReference>
<evidence type="ECO:0000256" key="1">
    <source>
        <dbReference type="ARBA" id="ARBA00010337"/>
    </source>
</evidence>
<feature type="region of interest" description="Disordered" evidence="6">
    <location>
        <begin position="45"/>
        <end position="131"/>
    </location>
</feature>
<dbReference type="Proteomes" id="UP000053611">
    <property type="component" value="Unassembled WGS sequence"/>
</dbReference>
<evidence type="ECO:0000256" key="3">
    <source>
        <dbReference type="ARBA" id="ARBA00022701"/>
    </source>
</evidence>
<dbReference type="FunFam" id="1.20.120.1900:FF:000011">
    <property type="entry name" value="Spindle pole body component"/>
    <property type="match status" value="1"/>
</dbReference>